<dbReference type="InterPro" id="IPR036291">
    <property type="entry name" value="NAD(P)-bd_dom_sf"/>
</dbReference>
<comment type="caution">
    <text evidence="2">The sequence shown here is derived from an EMBL/GenBank/DDBJ whole genome shotgun (WGS) entry which is preliminary data.</text>
</comment>
<dbReference type="InterPro" id="IPR001509">
    <property type="entry name" value="Epimerase_deHydtase"/>
</dbReference>
<dbReference type="Pfam" id="PF01370">
    <property type="entry name" value="Epimerase"/>
    <property type="match status" value="1"/>
</dbReference>
<gene>
    <name evidence="2" type="ORF">HD595_001701</name>
</gene>
<evidence type="ECO:0000259" key="1">
    <source>
        <dbReference type="Pfam" id="PF01370"/>
    </source>
</evidence>
<dbReference type="Proteomes" id="UP001320766">
    <property type="component" value="Unassembled WGS sequence"/>
</dbReference>
<dbReference type="RefSeq" id="WP_253767257.1">
    <property type="nucleotide sequence ID" value="NZ_BAAAVE010000019.1"/>
</dbReference>
<dbReference type="SUPFAM" id="SSF51735">
    <property type="entry name" value="NAD(P)-binding Rossmann-fold domains"/>
    <property type="match status" value="1"/>
</dbReference>
<evidence type="ECO:0000313" key="2">
    <source>
        <dbReference type="EMBL" id="MCP2345579.1"/>
    </source>
</evidence>
<organism evidence="2 3">
    <name type="scientific">Nonomuraea roseoviolacea subsp. carminata</name>
    <dbReference type="NCBI Taxonomy" id="160689"/>
    <lineage>
        <taxon>Bacteria</taxon>
        <taxon>Bacillati</taxon>
        <taxon>Actinomycetota</taxon>
        <taxon>Actinomycetes</taxon>
        <taxon>Streptosporangiales</taxon>
        <taxon>Streptosporangiaceae</taxon>
        <taxon>Nonomuraea</taxon>
    </lineage>
</organism>
<accession>A0ABT1JW42</accession>
<dbReference type="PANTHER" id="PTHR43245">
    <property type="entry name" value="BIFUNCTIONAL POLYMYXIN RESISTANCE PROTEIN ARNA"/>
    <property type="match status" value="1"/>
</dbReference>
<dbReference type="Gene3D" id="3.40.50.720">
    <property type="entry name" value="NAD(P)-binding Rossmann-like Domain"/>
    <property type="match status" value="1"/>
</dbReference>
<sequence>MRVIVTGARGKVGRAAVRALMESGHEVTAVDLDRPVFERPAPGEPRYVQADLTDAGQAFAAIREAEAVVHAAAIPAPTSNAPHVVFQNNLMATFNALEAAIRSGATRFVNISSETVPGYFFCERPFLPDYAPVDEDHPIRPQDPYALSKHFGEQLMDAAVRRSDIRCVSLRPSWVQHEGNYERNLGPQVREPGEPGAGLWSYTDVYDLADAIVLAVESGLPGHEVFYIAAPDNAGGHDFAAMLRRAHGDAVELRELSRPDSSGLSSAKAMRLLGYRPKRSWRDYLDEDGRARSK</sequence>
<proteinExistence type="predicted"/>
<protein>
    <submittedName>
        <fullName evidence="2">Nucleoside-diphosphate-sugar epimerase</fullName>
    </submittedName>
</protein>
<dbReference type="CDD" id="cd08946">
    <property type="entry name" value="SDR_e"/>
    <property type="match status" value="1"/>
</dbReference>
<dbReference type="InterPro" id="IPR050177">
    <property type="entry name" value="Lipid_A_modif_metabolic_enz"/>
</dbReference>
<name>A0ABT1JW42_9ACTN</name>
<reference evidence="2 3" key="1">
    <citation type="submission" date="2022-06" db="EMBL/GenBank/DDBJ databases">
        <title>Sequencing the genomes of 1000 actinobacteria strains.</title>
        <authorList>
            <person name="Klenk H.-P."/>
        </authorList>
    </citation>
    <scope>NUCLEOTIDE SEQUENCE [LARGE SCALE GENOMIC DNA]</scope>
    <source>
        <strain evidence="2 3">DSM 44170</strain>
    </source>
</reference>
<feature type="domain" description="NAD-dependent epimerase/dehydratase" evidence="1">
    <location>
        <begin position="3"/>
        <end position="222"/>
    </location>
</feature>
<evidence type="ECO:0000313" key="3">
    <source>
        <dbReference type="Proteomes" id="UP001320766"/>
    </source>
</evidence>
<keyword evidence="3" id="KW-1185">Reference proteome</keyword>
<dbReference type="EMBL" id="JAMZEC010000001">
    <property type="protein sequence ID" value="MCP2345579.1"/>
    <property type="molecule type" value="Genomic_DNA"/>
</dbReference>